<dbReference type="AlphaFoldDB" id="A0A5C6AQC6"/>
<keyword evidence="4" id="KW-1185">Reference proteome</keyword>
<proteinExistence type="predicted"/>
<protein>
    <recommendedName>
        <fullName evidence="5">Leucine Rich repeats (2 copies)</fullName>
    </recommendedName>
</protein>
<dbReference type="Proteomes" id="UP000316213">
    <property type="component" value="Unassembled WGS sequence"/>
</dbReference>
<evidence type="ECO:0000313" key="3">
    <source>
        <dbReference type="EMBL" id="TWU01687.1"/>
    </source>
</evidence>
<accession>A0A5C6AQC6</accession>
<organism evidence="3 4">
    <name type="scientific">Neorhodopirellula pilleata</name>
    <dbReference type="NCBI Taxonomy" id="2714738"/>
    <lineage>
        <taxon>Bacteria</taxon>
        <taxon>Pseudomonadati</taxon>
        <taxon>Planctomycetota</taxon>
        <taxon>Planctomycetia</taxon>
        <taxon>Pirellulales</taxon>
        <taxon>Pirellulaceae</taxon>
        <taxon>Neorhodopirellula</taxon>
    </lineage>
</organism>
<dbReference type="RefSeq" id="WP_146576936.1">
    <property type="nucleotide sequence ID" value="NZ_SJPM01000002.1"/>
</dbReference>
<keyword evidence="2" id="KW-0472">Membrane</keyword>
<sequence length="216" mass="24092">MANREHKAYPKPERPRSTRPEAGAARLQMEHQPTGPGDGWRSAIYYIVRLKKYLHVVGYSLMIALILVTFTGYARDNVRLRLENQLTRYRLHWIEDSALRLSKGEHALSIYSMRDADKLLTCFASRGDIERVSLEMTDVGPAGIRAIASMPNVRLVSFSGDFGVNDETLLILAGCGQLESLDLTCTKVTATGVTALQAQLPGCRIKQRPAENFAEQ</sequence>
<reference evidence="3 4" key="1">
    <citation type="submission" date="2019-02" db="EMBL/GenBank/DDBJ databases">
        <title>Deep-cultivation of Planctomycetes and their phenomic and genomic characterization uncovers novel biology.</title>
        <authorList>
            <person name="Wiegand S."/>
            <person name="Jogler M."/>
            <person name="Boedeker C."/>
            <person name="Pinto D."/>
            <person name="Vollmers J."/>
            <person name="Rivas-Marin E."/>
            <person name="Kohn T."/>
            <person name="Peeters S.H."/>
            <person name="Heuer A."/>
            <person name="Rast P."/>
            <person name="Oberbeckmann S."/>
            <person name="Bunk B."/>
            <person name="Jeske O."/>
            <person name="Meyerdierks A."/>
            <person name="Storesund J.E."/>
            <person name="Kallscheuer N."/>
            <person name="Luecker S."/>
            <person name="Lage O.M."/>
            <person name="Pohl T."/>
            <person name="Merkel B.J."/>
            <person name="Hornburger P."/>
            <person name="Mueller R.-W."/>
            <person name="Bruemmer F."/>
            <person name="Labrenz M."/>
            <person name="Spormann A.M."/>
            <person name="Op Den Camp H."/>
            <person name="Overmann J."/>
            <person name="Amann R."/>
            <person name="Jetten M.S.M."/>
            <person name="Mascher T."/>
            <person name="Medema M.H."/>
            <person name="Devos D.P."/>
            <person name="Kaster A.-K."/>
            <person name="Ovreas L."/>
            <person name="Rohde M."/>
            <person name="Galperin M.Y."/>
            <person name="Jogler C."/>
        </authorList>
    </citation>
    <scope>NUCLEOTIDE SEQUENCE [LARGE SCALE GENOMIC DNA]</scope>
    <source>
        <strain evidence="3 4">Pla100</strain>
    </source>
</reference>
<feature type="compositionally biased region" description="Basic and acidic residues" evidence="1">
    <location>
        <begin position="1"/>
        <end position="19"/>
    </location>
</feature>
<keyword evidence="2" id="KW-0812">Transmembrane</keyword>
<dbReference type="Gene3D" id="3.80.10.10">
    <property type="entry name" value="Ribonuclease Inhibitor"/>
    <property type="match status" value="1"/>
</dbReference>
<evidence type="ECO:0000256" key="2">
    <source>
        <dbReference type="SAM" id="Phobius"/>
    </source>
</evidence>
<evidence type="ECO:0000313" key="4">
    <source>
        <dbReference type="Proteomes" id="UP000316213"/>
    </source>
</evidence>
<gene>
    <name evidence="3" type="ORF">Pla100_14220</name>
</gene>
<comment type="caution">
    <text evidence="3">The sequence shown here is derived from an EMBL/GenBank/DDBJ whole genome shotgun (WGS) entry which is preliminary data.</text>
</comment>
<feature type="transmembrane region" description="Helical" evidence="2">
    <location>
        <begin position="53"/>
        <end position="74"/>
    </location>
</feature>
<evidence type="ECO:0008006" key="5">
    <source>
        <dbReference type="Google" id="ProtNLM"/>
    </source>
</evidence>
<dbReference type="InterPro" id="IPR032675">
    <property type="entry name" value="LRR_dom_sf"/>
</dbReference>
<dbReference type="EMBL" id="SJPM01000002">
    <property type="protein sequence ID" value="TWU01687.1"/>
    <property type="molecule type" value="Genomic_DNA"/>
</dbReference>
<feature type="region of interest" description="Disordered" evidence="1">
    <location>
        <begin position="1"/>
        <end position="34"/>
    </location>
</feature>
<name>A0A5C6AQC6_9BACT</name>
<evidence type="ECO:0000256" key="1">
    <source>
        <dbReference type="SAM" id="MobiDB-lite"/>
    </source>
</evidence>
<dbReference type="SUPFAM" id="SSF52047">
    <property type="entry name" value="RNI-like"/>
    <property type="match status" value="1"/>
</dbReference>
<keyword evidence="2" id="KW-1133">Transmembrane helix</keyword>